<dbReference type="EC" id="2.1.1.80" evidence="2"/>
<evidence type="ECO:0000256" key="2">
    <source>
        <dbReference type="ARBA" id="ARBA00012534"/>
    </source>
</evidence>
<evidence type="ECO:0000259" key="6">
    <source>
        <dbReference type="PROSITE" id="PS50123"/>
    </source>
</evidence>
<keyword evidence="3 7" id="KW-0489">Methyltransferase</keyword>
<dbReference type="InterPro" id="IPR000780">
    <property type="entry name" value="CheR_MeTrfase"/>
</dbReference>
<dbReference type="PATRIC" id="fig|1423759.3.peg.1263"/>
<evidence type="ECO:0000256" key="5">
    <source>
        <dbReference type="ARBA" id="ARBA00022691"/>
    </source>
</evidence>
<dbReference type="SUPFAM" id="SSF53335">
    <property type="entry name" value="S-adenosyl-L-methionine-dependent methyltransferases"/>
    <property type="match status" value="1"/>
</dbReference>
<name>A0A0R1MDB7_9LACO</name>
<dbReference type="Gene3D" id="1.10.155.10">
    <property type="entry name" value="Chemotaxis receptor methyltransferase CheR, N-terminal domain"/>
    <property type="match status" value="1"/>
</dbReference>
<dbReference type="InterPro" id="IPR022641">
    <property type="entry name" value="CheR_N"/>
</dbReference>
<accession>A0A0R1MDB7</accession>
<dbReference type="SMART" id="SM00138">
    <property type="entry name" value="MeTrc"/>
    <property type="match status" value="1"/>
</dbReference>
<dbReference type="AlphaFoldDB" id="A0A0R1MDB7"/>
<proteinExistence type="predicted"/>
<keyword evidence="5" id="KW-0949">S-adenosyl-L-methionine</keyword>
<evidence type="ECO:0000256" key="4">
    <source>
        <dbReference type="ARBA" id="ARBA00022679"/>
    </source>
</evidence>
<dbReference type="PANTHER" id="PTHR24422:SF19">
    <property type="entry name" value="CHEMOTAXIS PROTEIN METHYLTRANSFERASE"/>
    <property type="match status" value="1"/>
</dbReference>
<dbReference type="EMBL" id="AZDX01000033">
    <property type="protein sequence ID" value="KRL06044.1"/>
    <property type="molecule type" value="Genomic_DNA"/>
</dbReference>
<dbReference type="STRING" id="1423759.FC92_GL001196"/>
<dbReference type="PROSITE" id="PS50123">
    <property type="entry name" value="CHER"/>
    <property type="match status" value="1"/>
</dbReference>
<dbReference type="GO" id="GO:0008983">
    <property type="term" value="F:protein-glutamate O-methyltransferase activity"/>
    <property type="evidence" value="ECO:0007669"/>
    <property type="project" value="UniProtKB-EC"/>
</dbReference>
<protein>
    <recommendedName>
        <fullName evidence="2">protein-glutamate O-methyltransferase</fullName>
        <ecNumber evidence="2">2.1.1.80</ecNumber>
    </recommendedName>
</protein>
<reference evidence="7 8" key="1">
    <citation type="journal article" date="2015" name="Genome Announc.">
        <title>Expanding the biotechnology potential of lactobacilli through comparative genomics of 213 strains and associated genera.</title>
        <authorList>
            <person name="Sun Z."/>
            <person name="Harris H.M."/>
            <person name="McCann A."/>
            <person name="Guo C."/>
            <person name="Argimon S."/>
            <person name="Zhang W."/>
            <person name="Yang X."/>
            <person name="Jeffery I.B."/>
            <person name="Cooney J.C."/>
            <person name="Kagawa T.F."/>
            <person name="Liu W."/>
            <person name="Song Y."/>
            <person name="Salvetti E."/>
            <person name="Wrobel A."/>
            <person name="Rasinkangas P."/>
            <person name="Parkhill J."/>
            <person name="Rea M.C."/>
            <person name="O'Sullivan O."/>
            <person name="Ritari J."/>
            <person name="Douillard F.P."/>
            <person name="Paul Ross R."/>
            <person name="Yang R."/>
            <person name="Briner A.E."/>
            <person name="Felis G.E."/>
            <person name="de Vos W.M."/>
            <person name="Barrangou R."/>
            <person name="Klaenhammer T.R."/>
            <person name="Caufield P.W."/>
            <person name="Cui Y."/>
            <person name="Zhang H."/>
            <person name="O'Toole P.W."/>
        </authorList>
    </citation>
    <scope>NUCLEOTIDE SEQUENCE [LARGE SCALE GENOMIC DNA]</scope>
    <source>
        <strain evidence="7 8">DSM 19519</strain>
    </source>
</reference>
<keyword evidence="8" id="KW-1185">Reference proteome</keyword>
<dbReference type="Pfam" id="PF03705">
    <property type="entry name" value="CheR_N"/>
    <property type="match status" value="1"/>
</dbReference>
<keyword evidence="4 7" id="KW-0808">Transferase</keyword>
<dbReference type="Proteomes" id="UP000051448">
    <property type="component" value="Unassembled WGS sequence"/>
</dbReference>
<sequence>MGEKMEQNFTFFNRWVLKNVGIDLNNYKERQMQRRITNIMNSAGAKTVEDYARILEKDRDAYNAFVKHITINVTDFFRNKEIFEIFEKCFMQNVVPKFDHIKIWSAACSTGAEPYSLAMILNKNNVRNTNILATDIDETILARARKGQYTKAELTNVSPADLLKYFSELGPDKYVAKNEIKKYVSFEKQDLLGTQYPHNMQVIVCRNVTIYFKLEARDEVYRKFSEALSQGGLLFTGATETINEPSKFNLEKVDTFIYRKI</sequence>
<dbReference type="InterPro" id="IPR036804">
    <property type="entry name" value="CheR_N_sf"/>
</dbReference>
<evidence type="ECO:0000256" key="3">
    <source>
        <dbReference type="ARBA" id="ARBA00022603"/>
    </source>
</evidence>
<dbReference type="InterPro" id="IPR029063">
    <property type="entry name" value="SAM-dependent_MTases_sf"/>
</dbReference>
<dbReference type="InterPro" id="IPR022642">
    <property type="entry name" value="CheR_C"/>
</dbReference>
<dbReference type="PRINTS" id="PR00996">
    <property type="entry name" value="CHERMTFRASE"/>
</dbReference>
<feature type="domain" description="CheR-type methyltransferase" evidence="6">
    <location>
        <begin position="1"/>
        <end position="261"/>
    </location>
</feature>
<dbReference type="SUPFAM" id="SSF47757">
    <property type="entry name" value="Chemotaxis receptor methyltransferase CheR, N-terminal domain"/>
    <property type="match status" value="1"/>
</dbReference>
<dbReference type="GO" id="GO:0032259">
    <property type="term" value="P:methylation"/>
    <property type="evidence" value="ECO:0007669"/>
    <property type="project" value="UniProtKB-KW"/>
</dbReference>
<evidence type="ECO:0000256" key="1">
    <source>
        <dbReference type="ARBA" id="ARBA00001541"/>
    </source>
</evidence>
<dbReference type="Gene3D" id="3.40.50.150">
    <property type="entry name" value="Vaccinia Virus protein VP39"/>
    <property type="match status" value="1"/>
</dbReference>
<dbReference type="InterPro" id="IPR050903">
    <property type="entry name" value="Bact_Chemotaxis_MeTrfase"/>
</dbReference>
<comment type="catalytic activity">
    <reaction evidence="1">
        <text>L-glutamyl-[protein] + S-adenosyl-L-methionine = [protein]-L-glutamate 5-O-methyl ester + S-adenosyl-L-homocysteine</text>
        <dbReference type="Rhea" id="RHEA:24452"/>
        <dbReference type="Rhea" id="RHEA-COMP:10208"/>
        <dbReference type="Rhea" id="RHEA-COMP:10311"/>
        <dbReference type="ChEBI" id="CHEBI:29973"/>
        <dbReference type="ChEBI" id="CHEBI:57856"/>
        <dbReference type="ChEBI" id="CHEBI:59789"/>
        <dbReference type="ChEBI" id="CHEBI:82795"/>
        <dbReference type="EC" id="2.1.1.80"/>
    </reaction>
</comment>
<evidence type="ECO:0000313" key="7">
    <source>
        <dbReference type="EMBL" id="KRL06044.1"/>
    </source>
</evidence>
<comment type="caution">
    <text evidence="7">The sequence shown here is derived from an EMBL/GenBank/DDBJ whole genome shotgun (WGS) entry which is preliminary data.</text>
</comment>
<organism evidence="7 8">
    <name type="scientific">Liquorilactobacillus hordei DSM 19519</name>
    <dbReference type="NCBI Taxonomy" id="1423759"/>
    <lineage>
        <taxon>Bacteria</taxon>
        <taxon>Bacillati</taxon>
        <taxon>Bacillota</taxon>
        <taxon>Bacilli</taxon>
        <taxon>Lactobacillales</taxon>
        <taxon>Lactobacillaceae</taxon>
        <taxon>Liquorilactobacillus</taxon>
    </lineage>
</organism>
<evidence type="ECO:0000313" key="8">
    <source>
        <dbReference type="Proteomes" id="UP000051448"/>
    </source>
</evidence>
<gene>
    <name evidence="7" type="ORF">FC92_GL001196</name>
</gene>
<dbReference type="Pfam" id="PF01739">
    <property type="entry name" value="CheR"/>
    <property type="match status" value="1"/>
</dbReference>
<dbReference type="PANTHER" id="PTHR24422">
    <property type="entry name" value="CHEMOTAXIS PROTEIN METHYLTRANSFERASE"/>
    <property type="match status" value="1"/>
</dbReference>